<evidence type="ECO:0008006" key="3">
    <source>
        <dbReference type="Google" id="ProtNLM"/>
    </source>
</evidence>
<protein>
    <recommendedName>
        <fullName evidence="3">Polyketide cyclase / dehydrase and lipid transport</fullName>
    </recommendedName>
</protein>
<sequence>MKPLVEVDGVVPASADEVFARIAGILQAQQYNPRFEMDPARGFIAQQGGWWYRGEYTVVDDPAGARVTHRVYNVASRGRWAVPLANRFFAGFAVRVRESFDRMLGDVARPIGDRRTLG</sequence>
<dbReference type="EMBL" id="JACHMX010000001">
    <property type="protein sequence ID" value="MBB5856201.1"/>
    <property type="molecule type" value="Genomic_DNA"/>
</dbReference>
<name>A0A841BBC2_9PSEU</name>
<gene>
    <name evidence="1" type="ORF">HDA45_006288</name>
</gene>
<keyword evidence="2" id="KW-1185">Reference proteome</keyword>
<dbReference type="AlphaFoldDB" id="A0A841BBC2"/>
<dbReference type="Proteomes" id="UP000580861">
    <property type="component" value="Unassembled WGS sequence"/>
</dbReference>
<reference evidence="1 2" key="1">
    <citation type="submission" date="2020-08" db="EMBL/GenBank/DDBJ databases">
        <title>Sequencing the genomes of 1000 actinobacteria strains.</title>
        <authorList>
            <person name="Klenk H.-P."/>
        </authorList>
    </citation>
    <scope>NUCLEOTIDE SEQUENCE [LARGE SCALE GENOMIC DNA]</scope>
    <source>
        <strain evidence="1 2">DSM 45272</strain>
    </source>
</reference>
<comment type="caution">
    <text evidence="1">The sequence shown here is derived from an EMBL/GenBank/DDBJ whole genome shotgun (WGS) entry which is preliminary data.</text>
</comment>
<accession>A0A841BBC2</accession>
<organism evidence="1 2">
    <name type="scientific">Amycolatopsis umgeniensis</name>
    <dbReference type="NCBI Taxonomy" id="336628"/>
    <lineage>
        <taxon>Bacteria</taxon>
        <taxon>Bacillati</taxon>
        <taxon>Actinomycetota</taxon>
        <taxon>Actinomycetes</taxon>
        <taxon>Pseudonocardiales</taxon>
        <taxon>Pseudonocardiaceae</taxon>
        <taxon>Amycolatopsis</taxon>
    </lineage>
</organism>
<evidence type="ECO:0000313" key="2">
    <source>
        <dbReference type="Proteomes" id="UP000580861"/>
    </source>
</evidence>
<proteinExistence type="predicted"/>
<dbReference type="RefSeq" id="WP_343072199.1">
    <property type="nucleotide sequence ID" value="NZ_JACHMX010000001.1"/>
</dbReference>
<evidence type="ECO:0000313" key="1">
    <source>
        <dbReference type="EMBL" id="MBB5856201.1"/>
    </source>
</evidence>